<name>A0A7R9QZC4_9ACAR</name>
<evidence type="ECO:0000313" key="2">
    <source>
        <dbReference type="Proteomes" id="UP000728032"/>
    </source>
</evidence>
<proteinExistence type="predicted"/>
<protein>
    <submittedName>
        <fullName evidence="1">Uncharacterized protein</fullName>
    </submittedName>
</protein>
<gene>
    <name evidence="1" type="ORF">ONB1V03_LOCUS20515</name>
</gene>
<sequence length="88" mass="9608">MDKIATELQKTGLRINNNFHSNGAANGIPNGVANGVSNGVNHAKNKKQMLIDTINETVNDKLEKIELNSSKDIKSIDDIISLFNLENC</sequence>
<dbReference type="AlphaFoldDB" id="A0A7R9QZC4"/>
<organism evidence="1">
    <name type="scientific">Oppiella nova</name>
    <dbReference type="NCBI Taxonomy" id="334625"/>
    <lineage>
        <taxon>Eukaryota</taxon>
        <taxon>Metazoa</taxon>
        <taxon>Ecdysozoa</taxon>
        <taxon>Arthropoda</taxon>
        <taxon>Chelicerata</taxon>
        <taxon>Arachnida</taxon>
        <taxon>Acari</taxon>
        <taxon>Acariformes</taxon>
        <taxon>Sarcoptiformes</taxon>
        <taxon>Oribatida</taxon>
        <taxon>Brachypylina</taxon>
        <taxon>Oppioidea</taxon>
        <taxon>Oppiidae</taxon>
        <taxon>Oppiella</taxon>
    </lineage>
</organism>
<accession>A0A7R9QZC4</accession>
<dbReference type="EMBL" id="OC950268">
    <property type="protein sequence ID" value="CAD7663957.1"/>
    <property type="molecule type" value="Genomic_DNA"/>
</dbReference>
<keyword evidence="2" id="KW-1185">Reference proteome</keyword>
<dbReference type="Proteomes" id="UP000728032">
    <property type="component" value="Unassembled WGS sequence"/>
</dbReference>
<reference evidence="1" key="1">
    <citation type="submission" date="2020-11" db="EMBL/GenBank/DDBJ databases">
        <authorList>
            <person name="Tran Van P."/>
        </authorList>
    </citation>
    <scope>NUCLEOTIDE SEQUENCE</scope>
</reference>
<dbReference type="EMBL" id="CAJPVJ010035443">
    <property type="protein sequence ID" value="CAG2181094.1"/>
    <property type="molecule type" value="Genomic_DNA"/>
</dbReference>
<evidence type="ECO:0000313" key="1">
    <source>
        <dbReference type="EMBL" id="CAD7663957.1"/>
    </source>
</evidence>